<dbReference type="AlphaFoldDB" id="A0A5I0JH80"/>
<dbReference type="EMBL" id="AAHTGA010000026">
    <property type="protein sequence ID" value="ECA0918754.1"/>
    <property type="molecule type" value="Genomic_DNA"/>
</dbReference>
<reference evidence="3" key="3">
    <citation type="submission" date="2019-10" db="EMBL/GenBank/DDBJ databases">
        <authorList>
            <consortium name="NCBI Pathogen Detection Project"/>
        </authorList>
    </citation>
    <scope>NUCLEOTIDE SEQUENCE</scope>
    <source>
        <strain evidence="3">Salmonella enterica</strain>
    </source>
</reference>
<reference evidence="1" key="2">
    <citation type="submission" date="2018-10" db="EMBL/GenBank/DDBJ databases">
        <authorList>
            <person name="Ashton P.M."/>
            <person name="Dallman T."/>
            <person name="Nair S."/>
            <person name="De Pinna E."/>
            <person name="Peters T."/>
            <person name="Grant K."/>
        </authorList>
    </citation>
    <scope>NUCLEOTIDE SEQUENCE [LARGE SCALE GENOMIC DNA]</scope>
    <source>
        <strain evidence="1">627415</strain>
        <strain evidence="2">644161</strain>
    </source>
</reference>
<organism evidence="3">
    <name type="scientific">Salmonella enterica subsp. enterica serovar Mikawasima</name>
    <dbReference type="NCBI Taxonomy" id="149388"/>
    <lineage>
        <taxon>Bacteria</taxon>
        <taxon>Pseudomonadati</taxon>
        <taxon>Pseudomonadota</taxon>
        <taxon>Gammaproteobacteria</taxon>
        <taxon>Enterobacterales</taxon>
        <taxon>Enterobacteriaceae</taxon>
        <taxon>Salmonella</taxon>
    </lineage>
</organism>
<name>A0A5I0JH80_SALET</name>
<gene>
    <name evidence="1" type="ORF">ECD07_22065</name>
    <name evidence="2" type="ORF">EIW74_22095</name>
    <name evidence="3" type="ORF">GB147_22890</name>
</gene>
<dbReference type="EMBL" id="DAAHBQ010000183">
    <property type="protein sequence ID" value="HAB5517212.1"/>
    <property type="molecule type" value="Genomic_DNA"/>
</dbReference>
<accession>A0A5I0JH80</accession>
<dbReference type="Pfam" id="PF06443">
    <property type="entry name" value="SEF14_adhesin"/>
    <property type="match status" value="1"/>
</dbReference>
<evidence type="ECO:0000313" key="3">
    <source>
        <dbReference type="EMBL" id="HAB5517212.1"/>
    </source>
</evidence>
<sequence length="198" mass="21275">MHLWLFQIKMPIEFKRQDKPARIMESSYIMKKITLSSICMAMIIASATTQAATQLGNTAEVSAPVTIGATNTTSATWVQADSFGNSTTLTNNQPIGRLEIVATGAHDGLFISGQGARINGSNQVTVPFYSEDGRVGFSGTLNNDWTHVNAGSFAGKPGWQKLSTEENTTVNVLTAGYSGVAVAPGTYTATFEVRQYQR</sequence>
<evidence type="ECO:0000313" key="2">
    <source>
        <dbReference type="EMBL" id="ECA0918754.1"/>
    </source>
</evidence>
<comment type="caution">
    <text evidence="3">The sequence shown here is derived from an EMBL/GenBank/DDBJ whole genome shotgun (WGS) entry which is preliminary data.</text>
</comment>
<protein>
    <submittedName>
        <fullName evidence="3">Fimbrial protein SefA</fullName>
    </submittedName>
</protein>
<dbReference type="Proteomes" id="UP000839927">
    <property type="component" value="Unassembled WGS sequence"/>
</dbReference>
<dbReference type="InterPro" id="IPR010498">
    <property type="entry name" value="SefA"/>
</dbReference>
<evidence type="ECO:0000313" key="1">
    <source>
        <dbReference type="EMBL" id="EBZ5487346.1"/>
    </source>
</evidence>
<dbReference type="EMBL" id="AAHRMF010000025">
    <property type="protein sequence ID" value="EBZ5487346.1"/>
    <property type="molecule type" value="Genomic_DNA"/>
</dbReference>
<proteinExistence type="predicted"/>
<reference evidence="3" key="1">
    <citation type="journal article" date="2018" name="Genome Biol.">
        <title>SKESA: strategic k-mer extension for scrupulous assemblies.</title>
        <authorList>
            <person name="Souvorov A."/>
            <person name="Agarwala R."/>
            <person name="Lipman D.J."/>
        </authorList>
    </citation>
    <scope>NUCLEOTIDE SEQUENCE</scope>
    <source>
        <strain evidence="3">Salmonella enterica</strain>
    </source>
</reference>